<dbReference type="STRING" id="322104.A3GEZ9"/>
<keyword evidence="6 7" id="KW-0472">Membrane</keyword>
<dbReference type="InterPro" id="IPR012404">
    <property type="entry name" value="UCP036436"/>
</dbReference>
<feature type="transmembrane region" description="Helical" evidence="7">
    <location>
        <begin position="282"/>
        <end position="301"/>
    </location>
</feature>
<feature type="transmembrane region" description="Helical" evidence="7">
    <location>
        <begin position="100"/>
        <end position="121"/>
    </location>
</feature>
<organism evidence="8 9">
    <name type="scientific">Scheffersomyces stipitis (strain ATCC 58785 / CBS 6054 / NBRC 10063 / NRRL Y-11545)</name>
    <name type="common">Yeast</name>
    <name type="synonym">Pichia stipitis</name>
    <dbReference type="NCBI Taxonomy" id="322104"/>
    <lineage>
        <taxon>Eukaryota</taxon>
        <taxon>Fungi</taxon>
        <taxon>Dikarya</taxon>
        <taxon>Ascomycota</taxon>
        <taxon>Saccharomycotina</taxon>
        <taxon>Pichiomycetes</taxon>
        <taxon>Debaryomycetaceae</taxon>
        <taxon>Scheffersomyces</taxon>
    </lineage>
</organism>
<dbReference type="PANTHER" id="PTHR13146:SF0">
    <property type="entry name" value="SOLUTE CARRIER FAMILY 35 MEMBER F6"/>
    <property type="match status" value="1"/>
</dbReference>
<feature type="transmembrane region" description="Helical" evidence="7">
    <location>
        <begin position="236"/>
        <end position="256"/>
    </location>
</feature>
<dbReference type="PIRSF" id="PIRSF036436">
    <property type="entry name" value="UCP036436"/>
    <property type="match status" value="1"/>
</dbReference>
<evidence type="ECO:0000256" key="4">
    <source>
        <dbReference type="ARBA" id="ARBA00022692"/>
    </source>
</evidence>
<reference evidence="8 9" key="1">
    <citation type="journal article" date="2007" name="Nat. Biotechnol.">
        <title>Genome sequence of the lignocellulose-bioconverting and xylose-fermenting yeast Pichia stipitis.</title>
        <authorList>
            <person name="Jeffries T.W."/>
            <person name="Grigoriev I.V."/>
            <person name="Grimwood J."/>
            <person name="Laplaza J.M."/>
            <person name="Aerts A."/>
            <person name="Salamov A."/>
            <person name="Schmutz J."/>
            <person name="Lindquist E."/>
            <person name="Dehal P."/>
            <person name="Shapiro H."/>
            <person name="Jin Y.S."/>
            <person name="Passoth V."/>
            <person name="Richardson P.M."/>
        </authorList>
    </citation>
    <scope>NUCLEOTIDE SEQUENCE [LARGE SCALE GENOMIC DNA]</scope>
    <source>
        <strain evidence="9">ATCC 58785 / CBS 6054 / NBRC 10063 / NRRL Y-11545</strain>
    </source>
</reference>
<evidence type="ECO:0000256" key="3">
    <source>
        <dbReference type="ARBA" id="ARBA00022597"/>
    </source>
</evidence>
<dbReference type="AlphaFoldDB" id="A3GEZ9"/>
<evidence type="ECO:0000256" key="2">
    <source>
        <dbReference type="ARBA" id="ARBA00022448"/>
    </source>
</evidence>
<dbReference type="EMBL" id="AAVQ01000001">
    <property type="protein sequence ID" value="EAZ63258.1"/>
    <property type="molecule type" value="Genomic_DNA"/>
</dbReference>
<dbReference type="RefSeq" id="XP_001387281.1">
    <property type="nucleotide sequence ID" value="XM_001387244.1"/>
</dbReference>
<evidence type="ECO:0000256" key="5">
    <source>
        <dbReference type="ARBA" id="ARBA00022989"/>
    </source>
</evidence>
<comment type="caution">
    <text evidence="8">The sequence shown here is derived from an EMBL/GenBank/DDBJ whole genome shotgun (WGS) entry which is preliminary data.</text>
</comment>
<dbReference type="InParanoid" id="A3GEZ9"/>
<evidence type="ECO:0000313" key="9">
    <source>
        <dbReference type="Proteomes" id="UP000002258"/>
    </source>
</evidence>
<dbReference type="eggNOG" id="KOG3912">
    <property type="taxonomic scope" value="Eukaryota"/>
</dbReference>
<evidence type="ECO:0000256" key="6">
    <source>
        <dbReference type="ARBA" id="ARBA00023136"/>
    </source>
</evidence>
<dbReference type="KEGG" id="pic:PICST_80295"/>
<dbReference type="HOGENOM" id="CLU_025028_3_1_1"/>
<protein>
    <submittedName>
        <fullName evidence="8">Putative UDP-galactose transporter</fullName>
    </submittedName>
</protein>
<dbReference type="PANTHER" id="PTHR13146">
    <property type="match status" value="1"/>
</dbReference>
<keyword evidence="9" id="KW-1185">Reference proteome</keyword>
<gene>
    <name evidence="8" type="primary">SLC35</name>
    <name evidence="8" type="ORF">PICST_80295</name>
</gene>
<dbReference type="GO" id="GO:0016020">
    <property type="term" value="C:membrane"/>
    <property type="evidence" value="ECO:0007669"/>
    <property type="project" value="InterPro"/>
</dbReference>
<feature type="transmembrane region" description="Helical" evidence="7">
    <location>
        <begin position="152"/>
        <end position="172"/>
    </location>
</feature>
<sequence length="393" mass="43296">MGLSIIHIVVAGTLITGAANSLFTKYQDNVCVHHCNNPDISKHQHFEQPGIQTFQMFAGEFAMIIAFLWMIRSRKKNGYVALEGPEGSQSKISLTQNYRLAIPAVCDLCCTTLLNVGLIYVPVSIYQMMRGSVVLFVAIMSVLFLKRRITRLEWISLVFVTIGVFLVGMSGSSKAHAPVDDSGAAPASVDNSAMVVFGIILIVCATLLQAVQFVVEEHILEKHPVLPLQIVYTEGFYGSVILVSSMVVLYFIVGALTPSSQFKESPFNLVEAVSQVAHSKQIFLSSICIMISIALFNFCGITITHQISATARSTIDTCRTLIVWTLAIIMGWESFHLLQCLGFALMVFGTLCFNGVLQPETWSFIPQALKSDVHPGERLIDVIDELDEPIERL</sequence>
<dbReference type="GO" id="GO:0012505">
    <property type="term" value="C:endomembrane system"/>
    <property type="evidence" value="ECO:0007669"/>
    <property type="project" value="UniProtKB-SubCell"/>
</dbReference>
<dbReference type="OrthoDB" id="408493at2759"/>
<keyword evidence="5 7" id="KW-1133">Transmembrane helix</keyword>
<evidence type="ECO:0000256" key="7">
    <source>
        <dbReference type="SAM" id="Phobius"/>
    </source>
</evidence>
<comment type="subcellular location">
    <subcellularLocation>
        <location evidence="1">Endomembrane system</location>
        <topology evidence="1">Multi-pass membrane protein</topology>
    </subcellularLocation>
</comment>
<feature type="transmembrane region" description="Helical" evidence="7">
    <location>
        <begin position="51"/>
        <end position="71"/>
    </location>
</feature>
<keyword evidence="4 7" id="KW-0812">Transmembrane</keyword>
<keyword evidence="3" id="KW-0762">Sugar transport</keyword>
<dbReference type="InterPro" id="IPR037185">
    <property type="entry name" value="EmrE-like"/>
</dbReference>
<evidence type="ECO:0000313" key="8">
    <source>
        <dbReference type="EMBL" id="EAZ63258.1"/>
    </source>
</evidence>
<dbReference type="SUPFAM" id="SSF103481">
    <property type="entry name" value="Multidrug resistance efflux transporter EmrE"/>
    <property type="match status" value="1"/>
</dbReference>
<dbReference type="GeneID" id="4850848"/>
<evidence type="ECO:0000256" key="1">
    <source>
        <dbReference type="ARBA" id="ARBA00004127"/>
    </source>
</evidence>
<dbReference type="GO" id="GO:0055085">
    <property type="term" value="P:transmembrane transport"/>
    <property type="evidence" value="ECO:0007669"/>
    <property type="project" value="InterPro"/>
</dbReference>
<feature type="transmembrane region" description="Helical" evidence="7">
    <location>
        <begin position="192"/>
        <end position="215"/>
    </location>
</feature>
<accession>A3GEZ9</accession>
<dbReference type="InterPro" id="IPR013657">
    <property type="entry name" value="SCL35B1-4/HUT1"/>
</dbReference>
<dbReference type="Pfam" id="PF08449">
    <property type="entry name" value="UAA"/>
    <property type="match status" value="1"/>
</dbReference>
<dbReference type="OMA" id="FIYKHNV"/>
<dbReference type="Gene3D" id="1.10.3730.20">
    <property type="match status" value="1"/>
</dbReference>
<dbReference type="Proteomes" id="UP000002258">
    <property type="component" value="Chromosome 1"/>
</dbReference>
<feature type="transmembrane region" description="Helical" evidence="7">
    <location>
        <begin position="127"/>
        <end position="145"/>
    </location>
</feature>
<name>A3GEZ9_PICST</name>
<keyword evidence="2" id="KW-0813">Transport</keyword>
<proteinExistence type="predicted"/>